<dbReference type="Pfam" id="PF07081">
    <property type="entry name" value="DUF1349"/>
    <property type="match status" value="2"/>
</dbReference>
<dbReference type="Gene3D" id="2.60.120.200">
    <property type="match status" value="1"/>
</dbReference>
<dbReference type="InterPro" id="IPR009784">
    <property type="entry name" value="DUF1349"/>
</dbReference>
<dbReference type="PANTHER" id="PTHR35332:SF2">
    <property type="entry name" value="REGULATION OF ENOLASE PROTEIN 1"/>
    <property type="match status" value="1"/>
</dbReference>
<dbReference type="InterPro" id="IPR013320">
    <property type="entry name" value="ConA-like_dom_sf"/>
</dbReference>
<dbReference type="PANTHER" id="PTHR35332">
    <property type="entry name" value="REGULATION OF ENOLASE PROTEIN 1"/>
    <property type="match status" value="1"/>
</dbReference>
<dbReference type="WBParaSite" id="jg26667">
    <property type="protein sequence ID" value="jg26667"/>
    <property type="gene ID" value="jg26667"/>
</dbReference>
<protein>
    <submittedName>
        <fullName evidence="2">DUF1349 domain-containing protein</fullName>
    </submittedName>
</protein>
<dbReference type="AlphaFoldDB" id="A0A915E3U2"/>
<name>A0A915E3U2_9BILA</name>
<proteinExistence type="predicted"/>
<keyword evidence="1" id="KW-1185">Reference proteome</keyword>
<sequence>MQWLNQPQKFCTSPTGLQMTAEPDTDFWRVTHYGFIRDNGHLYHTKKKGILKLASRMNNEHWIKTGIEYVDEMQNVSAVVTHKTSDWSVVSVNQSNTHDSIWLKLLRKDDYVEIKYSFDGQLFQLLRLASFEPAVEVMIGMYGAAPGKLPFDVTFEEFKVVSV</sequence>
<dbReference type="SUPFAM" id="SSF49899">
    <property type="entry name" value="Concanavalin A-like lectins/glucanases"/>
    <property type="match status" value="1"/>
</dbReference>
<organism evidence="1 2">
    <name type="scientific">Ditylenchus dipsaci</name>
    <dbReference type="NCBI Taxonomy" id="166011"/>
    <lineage>
        <taxon>Eukaryota</taxon>
        <taxon>Metazoa</taxon>
        <taxon>Ecdysozoa</taxon>
        <taxon>Nematoda</taxon>
        <taxon>Chromadorea</taxon>
        <taxon>Rhabditida</taxon>
        <taxon>Tylenchina</taxon>
        <taxon>Tylenchomorpha</taxon>
        <taxon>Sphaerularioidea</taxon>
        <taxon>Anguinidae</taxon>
        <taxon>Anguininae</taxon>
        <taxon>Ditylenchus</taxon>
    </lineage>
</organism>
<evidence type="ECO:0000313" key="1">
    <source>
        <dbReference type="Proteomes" id="UP000887574"/>
    </source>
</evidence>
<dbReference type="Proteomes" id="UP000887574">
    <property type="component" value="Unplaced"/>
</dbReference>
<accession>A0A915E3U2</accession>
<reference evidence="2" key="1">
    <citation type="submission" date="2022-11" db="UniProtKB">
        <authorList>
            <consortium name="WormBaseParasite"/>
        </authorList>
    </citation>
    <scope>IDENTIFICATION</scope>
</reference>
<evidence type="ECO:0000313" key="2">
    <source>
        <dbReference type="WBParaSite" id="jg26667"/>
    </source>
</evidence>